<comment type="caution">
    <text evidence="2">The sequence shown here is derived from an EMBL/GenBank/DDBJ whole genome shotgun (WGS) entry which is preliminary data.</text>
</comment>
<dbReference type="InterPro" id="IPR010390">
    <property type="entry name" value="ABC-2_transporter-like"/>
</dbReference>
<keyword evidence="1" id="KW-1133">Transmembrane helix</keyword>
<evidence type="ECO:0000313" key="2">
    <source>
        <dbReference type="EMBL" id="MCX7570645.1"/>
    </source>
</evidence>
<feature type="transmembrane region" description="Helical" evidence="1">
    <location>
        <begin position="20"/>
        <end position="39"/>
    </location>
</feature>
<keyword evidence="1" id="KW-0472">Membrane</keyword>
<sequence length="263" mass="29481">MRKYYEMMKSQMKIETAYVAWFWAGTFATVVKILILYYFWTAVYENRSSIAEMPLETMLTYAVIAALLGNFHFAGPGNQLAEQIQSGGVAVELLRPYDLINRLVWQSWGGFGMSLVRDMLPMLAVGWIFLGIQFPATGTGAVLFILSTLIGLFLAMYIDLILGVLAFWTVNIFGLRTLKNAILLFFTGSMVPVTMFPGWLQTLSQYMPFQSIVYVPVSIYTGTLAGLDALSAMLVQILWLALMWAVVRVIWSLAVRKVTVFGG</sequence>
<proteinExistence type="predicted"/>
<reference evidence="2 3" key="1">
    <citation type="submission" date="2022-11" db="EMBL/GenBank/DDBJ databases">
        <title>Study of microbial diversity in lake waters.</title>
        <authorList>
            <person name="Zhang J."/>
        </authorList>
    </citation>
    <scope>NUCLEOTIDE SEQUENCE [LARGE SCALE GENOMIC DNA]</scope>
    <source>
        <strain evidence="2 3">DT12</strain>
    </source>
</reference>
<name>A0ABT3X176_9BACL</name>
<evidence type="ECO:0000313" key="3">
    <source>
        <dbReference type="Proteomes" id="UP001208017"/>
    </source>
</evidence>
<dbReference type="PANTHER" id="PTHR36832">
    <property type="entry name" value="SLR1174 PROTEIN-RELATED"/>
    <property type="match status" value="1"/>
</dbReference>
<protein>
    <submittedName>
        <fullName evidence="2">ABC-2 family transporter protein</fullName>
    </submittedName>
</protein>
<feature type="transmembrane region" description="Helical" evidence="1">
    <location>
        <begin position="59"/>
        <end position="75"/>
    </location>
</feature>
<dbReference type="PANTHER" id="PTHR36832:SF1">
    <property type="entry name" value="SLR1174 PROTEIN"/>
    <property type="match status" value="1"/>
</dbReference>
<feature type="transmembrane region" description="Helical" evidence="1">
    <location>
        <begin position="237"/>
        <end position="254"/>
    </location>
</feature>
<gene>
    <name evidence="2" type="ORF">OS242_11780</name>
</gene>
<feature type="transmembrane region" description="Helical" evidence="1">
    <location>
        <begin position="119"/>
        <end position="136"/>
    </location>
</feature>
<feature type="transmembrane region" description="Helical" evidence="1">
    <location>
        <begin position="182"/>
        <end position="200"/>
    </location>
</feature>
<keyword evidence="3" id="KW-1185">Reference proteome</keyword>
<evidence type="ECO:0000256" key="1">
    <source>
        <dbReference type="SAM" id="Phobius"/>
    </source>
</evidence>
<accession>A0ABT3X176</accession>
<dbReference type="EMBL" id="JAPMLT010000005">
    <property type="protein sequence ID" value="MCX7570645.1"/>
    <property type="molecule type" value="Genomic_DNA"/>
</dbReference>
<feature type="transmembrane region" description="Helical" evidence="1">
    <location>
        <begin position="142"/>
        <end position="170"/>
    </location>
</feature>
<keyword evidence="1" id="KW-0812">Transmembrane</keyword>
<dbReference type="RefSeq" id="WP_267151893.1">
    <property type="nucleotide sequence ID" value="NZ_JAPMLT010000005.1"/>
</dbReference>
<dbReference type="Proteomes" id="UP001208017">
    <property type="component" value="Unassembled WGS sequence"/>
</dbReference>
<dbReference type="Pfam" id="PF06182">
    <property type="entry name" value="ABC2_membrane_6"/>
    <property type="match status" value="1"/>
</dbReference>
<organism evidence="2 3">
    <name type="scientific">Tumebacillus lacus</name>
    <dbReference type="NCBI Taxonomy" id="2995335"/>
    <lineage>
        <taxon>Bacteria</taxon>
        <taxon>Bacillati</taxon>
        <taxon>Bacillota</taxon>
        <taxon>Bacilli</taxon>
        <taxon>Bacillales</taxon>
        <taxon>Alicyclobacillaceae</taxon>
        <taxon>Tumebacillus</taxon>
    </lineage>
</organism>